<keyword evidence="3" id="KW-1185">Reference proteome</keyword>
<gene>
    <name evidence="2" type="ORF">C1H46_017321</name>
</gene>
<evidence type="ECO:0000313" key="3">
    <source>
        <dbReference type="Proteomes" id="UP000315295"/>
    </source>
</evidence>
<dbReference type="AlphaFoldDB" id="A0A540MED7"/>
<evidence type="ECO:0000256" key="1">
    <source>
        <dbReference type="SAM" id="Phobius"/>
    </source>
</evidence>
<organism evidence="2 3">
    <name type="scientific">Malus baccata</name>
    <name type="common">Siberian crab apple</name>
    <name type="synonym">Pyrus baccata</name>
    <dbReference type="NCBI Taxonomy" id="106549"/>
    <lineage>
        <taxon>Eukaryota</taxon>
        <taxon>Viridiplantae</taxon>
        <taxon>Streptophyta</taxon>
        <taxon>Embryophyta</taxon>
        <taxon>Tracheophyta</taxon>
        <taxon>Spermatophyta</taxon>
        <taxon>Magnoliopsida</taxon>
        <taxon>eudicotyledons</taxon>
        <taxon>Gunneridae</taxon>
        <taxon>Pentapetalae</taxon>
        <taxon>rosids</taxon>
        <taxon>fabids</taxon>
        <taxon>Rosales</taxon>
        <taxon>Rosaceae</taxon>
        <taxon>Amygdaloideae</taxon>
        <taxon>Maleae</taxon>
        <taxon>Malus</taxon>
    </lineage>
</organism>
<dbReference type="Proteomes" id="UP000315295">
    <property type="component" value="Unassembled WGS sequence"/>
</dbReference>
<keyword evidence="1" id="KW-1133">Transmembrane helix</keyword>
<sequence length="158" mass="17674">MTTTDTKTTTSGTNMAEASSPTFTLLLNWQWAVHGLLWIVLLRKSLLLGKWAVGPKGQLRRGSSMCCEKGLGRSSIGMRSLCVRSRKALTQDYNISPDRALLKAAPRDAETLTTFLWDVLVHLHFSSRTSSWQKRSDLVSLFPSYETLITLLIFPENA</sequence>
<protein>
    <submittedName>
        <fullName evidence="2">Uncharacterized protein</fullName>
    </submittedName>
</protein>
<name>A0A540MED7_MALBA</name>
<reference evidence="2 3" key="1">
    <citation type="journal article" date="2019" name="G3 (Bethesda)">
        <title>Sequencing of a Wild Apple (Malus baccata) Genome Unravels the Differences Between Cultivated and Wild Apple Species Regarding Disease Resistance and Cold Tolerance.</title>
        <authorList>
            <person name="Chen X."/>
        </authorList>
    </citation>
    <scope>NUCLEOTIDE SEQUENCE [LARGE SCALE GENOMIC DNA]</scope>
    <source>
        <strain evidence="3">cv. Shandingzi</strain>
        <tissue evidence="2">Leaves</tissue>
    </source>
</reference>
<accession>A0A540MED7</accession>
<dbReference type="EMBL" id="VIEB01000279">
    <property type="protein sequence ID" value="TQD97084.1"/>
    <property type="molecule type" value="Genomic_DNA"/>
</dbReference>
<keyword evidence="1" id="KW-0472">Membrane</keyword>
<proteinExistence type="predicted"/>
<comment type="caution">
    <text evidence="2">The sequence shown here is derived from an EMBL/GenBank/DDBJ whole genome shotgun (WGS) entry which is preliminary data.</text>
</comment>
<evidence type="ECO:0000313" key="2">
    <source>
        <dbReference type="EMBL" id="TQD97084.1"/>
    </source>
</evidence>
<keyword evidence="1" id="KW-0812">Transmembrane</keyword>
<feature type="transmembrane region" description="Helical" evidence="1">
    <location>
        <begin position="23"/>
        <end position="42"/>
    </location>
</feature>